<evidence type="ECO:0000259" key="3">
    <source>
        <dbReference type="Pfam" id="PF22725"/>
    </source>
</evidence>
<gene>
    <name evidence="4" type="primary">afr_3</name>
    <name evidence="4" type="ORF">UC8_30980</name>
</gene>
<dbReference type="Gene3D" id="3.30.360.10">
    <property type="entry name" value="Dihydrodipicolinate Reductase, domain 2"/>
    <property type="match status" value="1"/>
</dbReference>
<keyword evidence="5" id="KW-1185">Reference proteome</keyword>
<evidence type="ECO:0000256" key="1">
    <source>
        <dbReference type="ARBA" id="ARBA00023002"/>
    </source>
</evidence>
<feature type="domain" description="GFO/IDH/MocA-like oxidoreductase" evidence="3">
    <location>
        <begin position="139"/>
        <end position="285"/>
    </location>
</feature>
<dbReference type="SUPFAM" id="SSF51735">
    <property type="entry name" value="NAD(P)-binding Rossmann-fold domains"/>
    <property type="match status" value="1"/>
</dbReference>
<dbReference type="InterPro" id="IPR055170">
    <property type="entry name" value="GFO_IDH_MocA-like_dom"/>
</dbReference>
<dbReference type="Pfam" id="PF01408">
    <property type="entry name" value="GFO_IDH_MocA"/>
    <property type="match status" value="1"/>
</dbReference>
<evidence type="ECO:0000259" key="2">
    <source>
        <dbReference type="Pfam" id="PF01408"/>
    </source>
</evidence>
<keyword evidence="1 4" id="KW-0560">Oxidoreductase</keyword>
<dbReference type="SUPFAM" id="SSF55347">
    <property type="entry name" value="Glyceraldehyde-3-phosphate dehydrogenase-like, C-terminal domain"/>
    <property type="match status" value="1"/>
</dbReference>
<sequence>MTQAKASLAGCAAAIAGTGFMGWVHAEALRRIGVRIAGALGSSAAKSASFAEPYGAVGYESYDQLLQDPQVDVVHITTPNDTHFAMARDAILAGKHVLCEKPLAMTAEETAQLVALAAEHPQLHTGVNYNIRFYPLCCEARQRIDTGALGRVFHVTGSYVQDWLLHQTDYNWRVRADRGGALRAVADIGTHWMDLLQWITGQPIQSVCADLQTAYTTRHRPSGEVQSFASVDAEAATEAVTVDTDDAANILLRFADGSRGSVSVSQVTAGRKNCLRYEIAGASGAMAWNSEKPCELWLGSRDAANSVLLRDPALLSVPAAAVASYPGGHNEGYDDSFKQSFLSFYGHLLDGEGCGLPTVASFAEGHREVAVCEAILHSHSSRGWVDVT</sequence>
<dbReference type="PANTHER" id="PTHR43818">
    <property type="entry name" value="BCDNA.GH03377"/>
    <property type="match status" value="1"/>
</dbReference>
<dbReference type="KEGG" id="rul:UC8_30980"/>
<evidence type="ECO:0000313" key="5">
    <source>
        <dbReference type="Proteomes" id="UP000325286"/>
    </source>
</evidence>
<dbReference type="RefSeq" id="WP_084428174.1">
    <property type="nucleotide sequence ID" value="NZ_CP042914.1"/>
</dbReference>
<dbReference type="Proteomes" id="UP000325286">
    <property type="component" value="Chromosome"/>
</dbReference>
<feature type="domain" description="Gfo/Idh/MocA-like oxidoreductase N-terminal" evidence="2">
    <location>
        <begin position="13"/>
        <end position="122"/>
    </location>
</feature>
<dbReference type="InterPro" id="IPR000683">
    <property type="entry name" value="Gfo/Idh/MocA-like_OxRdtase_N"/>
</dbReference>
<dbReference type="InterPro" id="IPR036291">
    <property type="entry name" value="NAD(P)-bd_dom_sf"/>
</dbReference>
<name>A0A5B9QTK3_9BACT</name>
<organism evidence="4 5">
    <name type="scientific">Roseimaritima ulvae</name>
    <dbReference type="NCBI Taxonomy" id="980254"/>
    <lineage>
        <taxon>Bacteria</taxon>
        <taxon>Pseudomonadati</taxon>
        <taxon>Planctomycetota</taxon>
        <taxon>Planctomycetia</taxon>
        <taxon>Pirellulales</taxon>
        <taxon>Pirellulaceae</taxon>
        <taxon>Roseimaritima</taxon>
    </lineage>
</organism>
<dbReference type="InterPro" id="IPR050463">
    <property type="entry name" value="Gfo/Idh/MocA_oxidrdct_glycsds"/>
</dbReference>
<dbReference type="Pfam" id="PF22725">
    <property type="entry name" value="GFO_IDH_MocA_C3"/>
    <property type="match status" value="1"/>
</dbReference>
<reference evidence="4 5" key="1">
    <citation type="submission" date="2019-08" db="EMBL/GenBank/DDBJ databases">
        <title>Deep-cultivation of Planctomycetes and their phenomic and genomic characterization uncovers novel biology.</title>
        <authorList>
            <person name="Wiegand S."/>
            <person name="Jogler M."/>
            <person name="Boedeker C."/>
            <person name="Pinto D."/>
            <person name="Vollmers J."/>
            <person name="Rivas-Marin E."/>
            <person name="Kohn T."/>
            <person name="Peeters S.H."/>
            <person name="Heuer A."/>
            <person name="Rast P."/>
            <person name="Oberbeckmann S."/>
            <person name="Bunk B."/>
            <person name="Jeske O."/>
            <person name="Meyerdierks A."/>
            <person name="Storesund J.E."/>
            <person name="Kallscheuer N."/>
            <person name="Luecker S."/>
            <person name="Lage O.M."/>
            <person name="Pohl T."/>
            <person name="Merkel B.J."/>
            <person name="Hornburger P."/>
            <person name="Mueller R.-W."/>
            <person name="Bruemmer F."/>
            <person name="Labrenz M."/>
            <person name="Spormann A.M."/>
            <person name="Op den Camp H."/>
            <person name="Overmann J."/>
            <person name="Amann R."/>
            <person name="Jetten M.S.M."/>
            <person name="Mascher T."/>
            <person name="Medema M.H."/>
            <person name="Devos D.P."/>
            <person name="Kaster A.-K."/>
            <person name="Ovreas L."/>
            <person name="Rohde M."/>
            <person name="Galperin M.Y."/>
            <person name="Jogler C."/>
        </authorList>
    </citation>
    <scope>NUCLEOTIDE SEQUENCE [LARGE SCALE GENOMIC DNA]</scope>
    <source>
        <strain evidence="4 5">UC8</strain>
    </source>
</reference>
<dbReference type="EC" id="1.1.1.292" evidence="4"/>
<dbReference type="PANTHER" id="PTHR43818:SF11">
    <property type="entry name" value="BCDNA.GH03377"/>
    <property type="match status" value="1"/>
</dbReference>
<dbReference type="AlphaFoldDB" id="A0A5B9QTK3"/>
<dbReference type="OrthoDB" id="9815825at2"/>
<accession>A0A5B9QTK3</accession>
<dbReference type="GO" id="GO:0000166">
    <property type="term" value="F:nucleotide binding"/>
    <property type="evidence" value="ECO:0007669"/>
    <property type="project" value="InterPro"/>
</dbReference>
<evidence type="ECO:0000313" key="4">
    <source>
        <dbReference type="EMBL" id="QEG41080.1"/>
    </source>
</evidence>
<dbReference type="EMBL" id="CP042914">
    <property type="protein sequence ID" value="QEG41080.1"/>
    <property type="molecule type" value="Genomic_DNA"/>
</dbReference>
<dbReference type="GO" id="GO:0033712">
    <property type="term" value="F:1,5-anhydro-D-fructose reductase (1,5-anhydro-D-mannitol-forming) activity"/>
    <property type="evidence" value="ECO:0007669"/>
    <property type="project" value="UniProtKB-EC"/>
</dbReference>
<dbReference type="Gene3D" id="3.40.50.720">
    <property type="entry name" value="NAD(P)-binding Rossmann-like Domain"/>
    <property type="match status" value="1"/>
</dbReference>
<proteinExistence type="predicted"/>
<protein>
    <submittedName>
        <fullName evidence="4">1,5-anhydro-D-fructose reductase</fullName>
        <ecNumber evidence="4">1.1.1.292</ecNumber>
    </submittedName>
</protein>